<sequence length="126" mass="14236">MYLLDKIKNGTLVLIGYLLSPLCWWNDLIFNLPIAYGFGRLIACLHADFFLPAAMVGYWLSNVVGILLMQFGTKELIGGEKEERNWQKELRNGLLSSTVYTLVILALLHFQVLEMPLLSSIATFSP</sequence>
<dbReference type="InterPro" id="IPR058286">
    <property type="entry name" value="DUF7980"/>
</dbReference>
<dbReference type="PATRIC" id="fig|1641812.3.peg.2250"/>
<dbReference type="Pfam" id="PF25937">
    <property type="entry name" value="DUF7980"/>
    <property type="match status" value="1"/>
</dbReference>
<dbReference type="RefSeq" id="WP_046662070.1">
    <property type="nucleotide sequence ID" value="NZ_CP011304.1"/>
</dbReference>
<protein>
    <submittedName>
        <fullName evidence="2">Uncharacterized protein</fullName>
    </submittedName>
</protein>
<keyword evidence="1" id="KW-0812">Transmembrane</keyword>
<dbReference type="Proteomes" id="UP000034103">
    <property type="component" value="Chromosome"/>
</dbReference>
<feature type="transmembrane region" description="Helical" evidence="1">
    <location>
        <begin position="49"/>
        <end position="69"/>
    </location>
</feature>
<dbReference type="AlphaFoldDB" id="A0A0F6U4J1"/>
<dbReference type="HOGENOM" id="CLU_137993_0_0_3"/>
<evidence type="ECO:0000313" key="2">
    <source>
        <dbReference type="EMBL" id="AKE64526.1"/>
    </source>
</evidence>
<name>A0A0F6U4J1_MICAE</name>
<feature type="transmembrane region" description="Helical" evidence="1">
    <location>
        <begin position="12"/>
        <end position="37"/>
    </location>
</feature>
<organism evidence="2 3">
    <name type="scientific">Microcystis aeruginosa NIES-2549</name>
    <dbReference type="NCBI Taxonomy" id="1641812"/>
    <lineage>
        <taxon>Bacteria</taxon>
        <taxon>Bacillati</taxon>
        <taxon>Cyanobacteriota</taxon>
        <taxon>Cyanophyceae</taxon>
        <taxon>Oscillatoriophycideae</taxon>
        <taxon>Chroococcales</taxon>
        <taxon>Microcystaceae</taxon>
        <taxon>Microcystis</taxon>
    </lineage>
</organism>
<keyword evidence="1" id="KW-1133">Transmembrane helix</keyword>
<keyword evidence="1" id="KW-0472">Membrane</keyword>
<feature type="transmembrane region" description="Helical" evidence="1">
    <location>
        <begin position="90"/>
        <end position="110"/>
    </location>
</feature>
<dbReference type="EMBL" id="CP011304">
    <property type="protein sequence ID" value="AKE64526.1"/>
    <property type="molecule type" value="Genomic_DNA"/>
</dbReference>
<proteinExistence type="predicted"/>
<evidence type="ECO:0000313" key="3">
    <source>
        <dbReference type="Proteomes" id="UP000034103"/>
    </source>
</evidence>
<reference evidence="2 3" key="1">
    <citation type="journal article" date="2015" name="Genome Announc.">
        <title>Complete Genome Sequence of Microcystis aeruginosa NIES-2549, a Bloom-Forming Cyanobacterium from Lake Kasumigaura, Japan.</title>
        <authorList>
            <person name="Yamaguchi H."/>
            <person name="Suzuki S."/>
            <person name="Tanabe Y."/>
            <person name="Osana Y."/>
            <person name="Shimura Y."/>
            <person name="Ishida K."/>
            <person name="Kawachi M."/>
        </authorList>
    </citation>
    <scope>NUCLEOTIDE SEQUENCE [LARGE SCALE GENOMIC DNA]</scope>
    <source>
        <strain evidence="2 3">NIES-2549</strain>
    </source>
</reference>
<accession>A0A0F6U4J1</accession>
<gene>
    <name evidence="2" type="ORF">MYAER_2178</name>
</gene>
<evidence type="ECO:0000256" key="1">
    <source>
        <dbReference type="SAM" id="Phobius"/>
    </source>
</evidence>